<keyword evidence="1" id="KW-0472">Membrane</keyword>
<keyword evidence="1" id="KW-0812">Transmembrane</keyword>
<gene>
    <name evidence="2" type="ORF">QX51_14915</name>
</gene>
<dbReference type="RefSeq" id="WP_039680695.1">
    <property type="nucleotide sequence ID" value="NZ_JWHR01000117.1"/>
</dbReference>
<dbReference type="AlphaFoldDB" id="A0A0B3VUF8"/>
<evidence type="ECO:0000256" key="1">
    <source>
        <dbReference type="SAM" id="Phobius"/>
    </source>
</evidence>
<dbReference type="EMBL" id="JWHR01000117">
    <property type="protein sequence ID" value="KHS56234.1"/>
    <property type="molecule type" value="Genomic_DNA"/>
</dbReference>
<feature type="transmembrane region" description="Helical" evidence="1">
    <location>
        <begin position="12"/>
        <end position="35"/>
    </location>
</feature>
<name>A0A0B3VUF8_9FIRM</name>
<sequence length="111" mass="12799">MIIKDKIKEFRIFIFINIILATVIGNYAQNIAYYIVGYYSINTAQLYLYILTVLTTLSIILFLIIPILIHLFVKKHESKDEYLLYILLVADISIGILTSIFSVFVLAMSWG</sequence>
<feature type="transmembrane region" description="Helical" evidence="1">
    <location>
        <begin position="85"/>
        <end position="110"/>
    </location>
</feature>
<proteinExistence type="predicted"/>
<feature type="transmembrane region" description="Helical" evidence="1">
    <location>
        <begin position="47"/>
        <end position="73"/>
    </location>
</feature>
<keyword evidence="1" id="KW-1133">Transmembrane helix</keyword>
<reference evidence="2 3" key="1">
    <citation type="submission" date="2014-12" db="EMBL/GenBank/DDBJ databases">
        <title>Draft genome sequence of Terrisporobacter sp. 08-306576, isolated from the blood culture of a bacteremia patient.</title>
        <authorList>
            <person name="Lund L.C."/>
            <person name="Sydenham T.V."/>
            <person name="Hogh S.V."/>
            <person name="Skov M.N."/>
            <person name="Kemp M."/>
            <person name="Justesen U.S."/>
        </authorList>
    </citation>
    <scope>NUCLEOTIDE SEQUENCE [LARGE SCALE GENOMIC DNA]</scope>
    <source>
        <strain evidence="2 3">08-306576</strain>
    </source>
</reference>
<evidence type="ECO:0000313" key="3">
    <source>
        <dbReference type="Proteomes" id="UP000031189"/>
    </source>
</evidence>
<dbReference type="Proteomes" id="UP000031189">
    <property type="component" value="Unassembled WGS sequence"/>
</dbReference>
<organism evidence="2 3">
    <name type="scientific">Terrisporobacter othiniensis</name>
    <dbReference type="NCBI Taxonomy" id="1577792"/>
    <lineage>
        <taxon>Bacteria</taxon>
        <taxon>Bacillati</taxon>
        <taxon>Bacillota</taxon>
        <taxon>Clostridia</taxon>
        <taxon>Peptostreptococcales</taxon>
        <taxon>Peptostreptococcaceae</taxon>
        <taxon>Terrisporobacter</taxon>
    </lineage>
</organism>
<accession>A0A0B3VUF8</accession>
<evidence type="ECO:0000313" key="2">
    <source>
        <dbReference type="EMBL" id="KHS56234.1"/>
    </source>
</evidence>
<dbReference type="OrthoDB" id="9851609at2"/>
<keyword evidence="3" id="KW-1185">Reference proteome</keyword>
<protein>
    <submittedName>
        <fullName evidence="2">Uncharacterized protein</fullName>
    </submittedName>
</protein>
<comment type="caution">
    <text evidence="2">The sequence shown here is derived from an EMBL/GenBank/DDBJ whole genome shotgun (WGS) entry which is preliminary data.</text>
</comment>